<dbReference type="InterPro" id="IPR009356">
    <property type="entry name" value="NAD_DH_su4L"/>
</dbReference>
<accession>A3QRH8</accession>
<proteinExistence type="predicted"/>
<reference evidence="2" key="2">
    <citation type="journal article" date="2007" name="BMC Evol. Biol.">
        <title>A common origin of complex life cycles in parasitic flatworms: evidence from the complete mitochondrial genome of Microcotyle sebastis (Monogenea: Platyhelminthes).</title>
        <authorList>
            <person name="Park J.K."/>
            <person name="Kim K.H."/>
            <person name="Kang S."/>
            <person name="Kim W."/>
            <person name="Eom K.S."/>
            <person name="Littlewood D.T."/>
        </authorList>
    </citation>
    <scope>NUCLEOTIDE SEQUENCE</scope>
</reference>
<reference evidence="2" key="1">
    <citation type="submission" date="2006-02" db="EMBL/GenBank/DDBJ databases">
        <authorList>
            <person name="Park J.-K."/>
            <person name="Kim K.-H."/>
            <person name="Kang S.-H."/>
            <person name="Eom K.S."/>
            <person name="Cummings M.P."/>
        </authorList>
    </citation>
    <scope>NUCLEOTIDE SEQUENCE</scope>
</reference>
<evidence type="ECO:0000313" key="2">
    <source>
        <dbReference type="EMBL" id="ABF18666.1"/>
    </source>
</evidence>
<evidence type="ECO:0000256" key="1">
    <source>
        <dbReference type="SAM" id="Phobius"/>
    </source>
</evidence>
<dbReference type="EMBL" id="DQ412044">
    <property type="protein sequence ID" value="ABF18666.1"/>
    <property type="molecule type" value="Genomic_DNA"/>
</dbReference>
<gene>
    <name evidence="2" type="primary">ND4L</name>
</gene>
<keyword evidence="1" id="KW-0472">Membrane</keyword>
<geneLocation type="mitochondrion" evidence="2"/>
<name>A3QRH8_MICSE</name>
<keyword evidence="2" id="KW-0496">Mitochondrion</keyword>
<feature type="transmembrane region" description="Helical" evidence="1">
    <location>
        <begin position="50"/>
        <end position="78"/>
    </location>
</feature>
<keyword evidence="1" id="KW-0812">Transmembrane</keyword>
<keyword evidence="1" id="KW-1133">Transmembrane helix</keyword>
<protein>
    <submittedName>
        <fullName evidence="2">NADH dehydrogenase subunit 4L</fullName>
    </submittedName>
</protein>
<organism evidence="2">
    <name type="scientific">Microcotyle sebastis</name>
    <name type="common">Parasitic monogenean flatworm</name>
    <dbReference type="NCBI Taxonomy" id="116890"/>
    <lineage>
        <taxon>Eukaryota</taxon>
        <taxon>Metazoa</taxon>
        <taxon>Spiralia</taxon>
        <taxon>Lophotrochozoa</taxon>
        <taxon>Platyhelminthes</taxon>
        <taxon>Monogenea</taxon>
        <taxon>Polyopisthocotylea</taxon>
        <taxon>Mazocraeidea</taxon>
        <taxon>Microcotylidae</taxon>
        <taxon>Microcotyle</taxon>
    </lineage>
</organism>
<dbReference type="Pfam" id="PF06235">
    <property type="entry name" value="NAD4L"/>
    <property type="match status" value="1"/>
</dbReference>
<sequence>MFSSAFFCFVFILISLIFVFGSFLNLLIMLENINILFLFSCVFNTYGGNLHTIFIMLLVLMTMEVSVGLVLVCCLWNINSLNDIFIL</sequence>
<feature type="transmembrane region" description="Helical" evidence="1">
    <location>
        <begin position="7"/>
        <end position="30"/>
    </location>
</feature>
<dbReference type="AlphaFoldDB" id="A3QRH8"/>